<dbReference type="EMBL" id="MN740110">
    <property type="protein sequence ID" value="QHT88149.1"/>
    <property type="molecule type" value="Genomic_DNA"/>
</dbReference>
<keyword evidence="1" id="KW-0812">Transmembrane</keyword>
<dbReference type="AlphaFoldDB" id="A0A6C0I5T1"/>
<evidence type="ECO:0000313" key="2">
    <source>
        <dbReference type="EMBL" id="QHT88149.1"/>
    </source>
</evidence>
<reference evidence="2" key="1">
    <citation type="journal article" date="2020" name="Nature">
        <title>Giant virus diversity and host interactions through global metagenomics.</title>
        <authorList>
            <person name="Schulz F."/>
            <person name="Roux S."/>
            <person name="Paez-Espino D."/>
            <person name="Jungbluth S."/>
            <person name="Walsh D.A."/>
            <person name="Denef V.J."/>
            <person name="McMahon K.D."/>
            <person name="Konstantinidis K.T."/>
            <person name="Eloe-Fadrosh E.A."/>
            <person name="Kyrpides N.C."/>
            <person name="Woyke T."/>
        </authorList>
    </citation>
    <scope>NUCLEOTIDE SEQUENCE</scope>
    <source>
        <strain evidence="2">GVMAG-M-3300023184-24</strain>
    </source>
</reference>
<evidence type="ECO:0000256" key="1">
    <source>
        <dbReference type="SAM" id="Phobius"/>
    </source>
</evidence>
<protein>
    <submittedName>
        <fullName evidence="2">Uncharacterized protein</fullName>
    </submittedName>
</protein>
<keyword evidence="1" id="KW-0472">Membrane</keyword>
<organism evidence="2">
    <name type="scientific">viral metagenome</name>
    <dbReference type="NCBI Taxonomy" id="1070528"/>
    <lineage>
        <taxon>unclassified sequences</taxon>
        <taxon>metagenomes</taxon>
        <taxon>organismal metagenomes</taxon>
    </lineage>
</organism>
<feature type="transmembrane region" description="Helical" evidence="1">
    <location>
        <begin position="6"/>
        <end position="23"/>
    </location>
</feature>
<accession>A0A6C0I5T1</accession>
<keyword evidence="1" id="KW-1133">Transmembrane helix</keyword>
<sequence>MNRIFLYFAIIVLLLICISLLNIKSKENYEKDRPPGPWGDIGTGNPWYMYPYILHNIEYY</sequence>
<proteinExistence type="predicted"/>
<name>A0A6C0I5T1_9ZZZZ</name>